<gene>
    <name evidence="1" type="ORF">VFH_I129440</name>
</gene>
<evidence type="ECO:0000313" key="1">
    <source>
        <dbReference type="EMBL" id="CAI8594203.1"/>
    </source>
</evidence>
<dbReference type="Proteomes" id="UP001157006">
    <property type="component" value="Chromosome 1S"/>
</dbReference>
<sequence length="127" mass="14957">MDGTRDCRWMDYLPEAKDLNHLFDQLVATYRDLSVLCTFVNYFLPPAFRIQIHLQLHGFSCYFAATCDFTVGFFSIDICADFRVPYTRNYDGKKYVYVEEVTVDKIKLIFVQKFYNYANSNAEVHSL</sequence>
<name>A0AAV0Z9J5_VICFA</name>
<evidence type="ECO:0000313" key="2">
    <source>
        <dbReference type="Proteomes" id="UP001157006"/>
    </source>
</evidence>
<protein>
    <submittedName>
        <fullName evidence="1">Uncharacterized protein</fullName>
    </submittedName>
</protein>
<keyword evidence="2" id="KW-1185">Reference proteome</keyword>
<accession>A0AAV0Z9J5</accession>
<reference evidence="1 2" key="1">
    <citation type="submission" date="2023-01" db="EMBL/GenBank/DDBJ databases">
        <authorList>
            <person name="Kreplak J."/>
        </authorList>
    </citation>
    <scope>NUCLEOTIDE SEQUENCE [LARGE SCALE GENOMIC DNA]</scope>
</reference>
<organism evidence="1 2">
    <name type="scientific">Vicia faba</name>
    <name type="common">Broad bean</name>
    <name type="synonym">Faba vulgaris</name>
    <dbReference type="NCBI Taxonomy" id="3906"/>
    <lineage>
        <taxon>Eukaryota</taxon>
        <taxon>Viridiplantae</taxon>
        <taxon>Streptophyta</taxon>
        <taxon>Embryophyta</taxon>
        <taxon>Tracheophyta</taxon>
        <taxon>Spermatophyta</taxon>
        <taxon>Magnoliopsida</taxon>
        <taxon>eudicotyledons</taxon>
        <taxon>Gunneridae</taxon>
        <taxon>Pentapetalae</taxon>
        <taxon>rosids</taxon>
        <taxon>fabids</taxon>
        <taxon>Fabales</taxon>
        <taxon>Fabaceae</taxon>
        <taxon>Papilionoideae</taxon>
        <taxon>50 kb inversion clade</taxon>
        <taxon>NPAAA clade</taxon>
        <taxon>Hologalegina</taxon>
        <taxon>IRL clade</taxon>
        <taxon>Fabeae</taxon>
        <taxon>Vicia</taxon>
    </lineage>
</organism>
<dbReference type="EMBL" id="OX451735">
    <property type="protein sequence ID" value="CAI8594203.1"/>
    <property type="molecule type" value="Genomic_DNA"/>
</dbReference>
<dbReference type="AlphaFoldDB" id="A0AAV0Z9J5"/>
<proteinExistence type="predicted"/>